<dbReference type="AlphaFoldDB" id="S8CHN5"/>
<proteinExistence type="predicted"/>
<dbReference type="EMBL" id="AUSU01005040">
    <property type="protein sequence ID" value="EPS64101.1"/>
    <property type="molecule type" value="Genomic_DNA"/>
</dbReference>
<dbReference type="Pfam" id="PF09713">
    <property type="entry name" value="A_thal_3526"/>
    <property type="match status" value="1"/>
</dbReference>
<sequence>SINPRRFEFILMDVPSGTAGKPSSHDVQRVQNRIEQCLQQYMNKKEVINTLITQENIDPQFTKLVWQRLEEENQEFFKA</sequence>
<dbReference type="PANTHER" id="PTHR31871:SF1">
    <property type="entry name" value="HISTIDINE-TRNA LIGASE"/>
    <property type="match status" value="1"/>
</dbReference>
<feature type="non-terminal residue" evidence="1">
    <location>
        <position position="79"/>
    </location>
</feature>
<dbReference type="PANTHER" id="PTHR31871">
    <property type="entry name" value="OS02G0137100 PROTEIN"/>
    <property type="match status" value="1"/>
</dbReference>
<accession>S8CHN5</accession>
<dbReference type="InterPro" id="IPR006476">
    <property type="entry name" value="CHP01589_pln"/>
</dbReference>
<feature type="non-terminal residue" evidence="1">
    <location>
        <position position="1"/>
    </location>
</feature>
<organism evidence="1 2">
    <name type="scientific">Genlisea aurea</name>
    <dbReference type="NCBI Taxonomy" id="192259"/>
    <lineage>
        <taxon>Eukaryota</taxon>
        <taxon>Viridiplantae</taxon>
        <taxon>Streptophyta</taxon>
        <taxon>Embryophyta</taxon>
        <taxon>Tracheophyta</taxon>
        <taxon>Spermatophyta</taxon>
        <taxon>Magnoliopsida</taxon>
        <taxon>eudicotyledons</taxon>
        <taxon>Gunneridae</taxon>
        <taxon>Pentapetalae</taxon>
        <taxon>asterids</taxon>
        <taxon>lamiids</taxon>
        <taxon>Lamiales</taxon>
        <taxon>Lentibulariaceae</taxon>
        <taxon>Genlisea</taxon>
    </lineage>
</organism>
<name>S8CHN5_9LAMI</name>
<dbReference type="OrthoDB" id="1620396at2759"/>
<evidence type="ECO:0000313" key="1">
    <source>
        <dbReference type="EMBL" id="EPS64101.1"/>
    </source>
</evidence>
<comment type="caution">
    <text evidence="1">The sequence shown here is derived from an EMBL/GenBank/DDBJ whole genome shotgun (WGS) entry which is preliminary data.</text>
</comment>
<reference evidence="1 2" key="1">
    <citation type="journal article" date="2013" name="BMC Genomics">
        <title>The miniature genome of a carnivorous plant Genlisea aurea contains a low number of genes and short non-coding sequences.</title>
        <authorList>
            <person name="Leushkin E.V."/>
            <person name="Sutormin R.A."/>
            <person name="Nabieva E.R."/>
            <person name="Penin A.A."/>
            <person name="Kondrashov A.S."/>
            <person name="Logacheva M.D."/>
        </authorList>
    </citation>
    <scope>NUCLEOTIDE SEQUENCE [LARGE SCALE GENOMIC DNA]</scope>
</reference>
<protein>
    <submittedName>
        <fullName evidence="1">Uncharacterized protein</fullName>
    </submittedName>
</protein>
<evidence type="ECO:0000313" key="2">
    <source>
        <dbReference type="Proteomes" id="UP000015453"/>
    </source>
</evidence>
<gene>
    <name evidence="1" type="ORF">M569_10680</name>
</gene>
<dbReference type="NCBIfam" id="TIGR01589">
    <property type="entry name" value="A_thal_3526"/>
    <property type="match status" value="1"/>
</dbReference>
<dbReference type="Proteomes" id="UP000015453">
    <property type="component" value="Unassembled WGS sequence"/>
</dbReference>
<keyword evidence="2" id="KW-1185">Reference proteome</keyword>